<dbReference type="Gene3D" id="3.40.50.620">
    <property type="entry name" value="HUPs"/>
    <property type="match status" value="1"/>
</dbReference>
<dbReference type="InterPro" id="IPR006016">
    <property type="entry name" value="UspA"/>
</dbReference>
<dbReference type="KEGG" id="bcir:C2I06_11590"/>
<keyword evidence="2" id="KW-0963">Cytoplasm</keyword>
<dbReference type="SUPFAM" id="SSF52402">
    <property type="entry name" value="Adenine nucleotide alpha hydrolases-like"/>
    <property type="match status" value="1"/>
</dbReference>
<gene>
    <name evidence="3" type="ORF">CHH57_17935</name>
</gene>
<dbReference type="Proteomes" id="UP000216961">
    <property type="component" value="Unassembled WGS sequence"/>
</dbReference>
<dbReference type="PANTHER" id="PTHR46268:SF6">
    <property type="entry name" value="UNIVERSAL STRESS PROTEIN UP12"/>
    <property type="match status" value="1"/>
</dbReference>
<dbReference type="RefSeq" id="WP_095332383.1">
    <property type="nucleotide sequence ID" value="NZ_CP026031.1"/>
</dbReference>
<organism evidence="3 4">
    <name type="scientific">Niallia circulans</name>
    <name type="common">Bacillus circulans</name>
    <dbReference type="NCBI Taxonomy" id="1397"/>
    <lineage>
        <taxon>Bacteria</taxon>
        <taxon>Bacillati</taxon>
        <taxon>Bacillota</taxon>
        <taxon>Bacilli</taxon>
        <taxon>Bacillales</taxon>
        <taxon>Bacillaceae</taxon>
        <taxon>Niallia</taxon>
    </lineage>
</organism>
<evidence type="ECO:0000256" key="1">
    <source>
        <dbReference type="ARBA" id="ARBA00008791"/>
    </source>
</evidence>
<dbReference type="InterPro" id="IPR014729">
    <property type="entry name" value="Rossmann-like_a/b/a_fold"/>
</dbReference>
<accession>A0A268F922</accession>
<dbReference type="PANTHER" id="PTHR46268">
    <property type="entry name" value="STRESS RESPONSE PROTEIN NHAX"/>
    <property type="match status" value="1"/>
</dbReference>
<dbReference type="Pfam" id="PF00582">
    <property type="entry name" value="Usp"/>
    <property type="match status" value="1"/>
</dbReference>
<dbReference type="InterPro" id="IPR006015">
    <property type="entry name" value="Universal_stress_UspA"/>
</dbReference>
<dbReference type="PIRSF" id="PIRSF006276">
    <property type="entry name" value="UspA"/>
    <property type="match status" value="1"/>
</dbReference>
<evidence type="ECO:0000313" key="4">
    <source>
        <dbReference type="Proteomes" id="UP000216961"/>
    </source>
</evidence>
<proteinExistence type="inferred from homology"/>
<dbReference type="AlphaFoldDB" id="A0A268F922"/>
<sequence>MNVNYQNIIVAVDGSDEADNAIKKAISIAKENNARLVIAHVIDTRSFATVAAYDQSIAAKSDEFANELLDKYIVQATAAGVQNVVKAIEFGSPRAVVPREIATKYKADLIVCGATGLNAVERFIIGSVSEGITRNAPCDVLIVRSSDQ</sequence>
<comment type="caution">
    <text evidence="3">The sequence shown here is derived from an EMBL/GenBank/DDBJ whole genome shotgun (WGS) entry which is preliminary data.</text>
</comment>
<comment type="similarity">
    <text evidence="1 2">Belongs to the universal stress protein A family.</text>
</comment>
<dbReference type="PRINTS" id="PR01438">
    <property type="entry name" value="UNVRSLSTRESS"/>
</dbReference>
<evidence type="ECO:0000256" key="2">
    <source>
        <dbReference type="PIRNR" id="PIRNR006276"/>
    </source>
</evidence>
<dbReference type="GO" id="GO:0005737">
    <property type="term" value="C:cytoplasm"/>
    <property type="evidence" value="ECO:0007669"/>
    <property type="project" value="UniProtKB-SubCell"/>
</dbReference>
<evidence type="ECO:0000313" key="3">
    <source>
        <dbReference type="EMBL" id="PAD81834.1"/>
    </source>
</evidence>
<dbReference type="CDD" id="cd00293">
    <property type="entry name" value="USP-like"/>
    <property type="match status" value="1"/>
</dbReference>
<protein>
    <recommendedName>
        <fullName evidence="2">Universal stress protein</fullName>
    </recommendedName>
</protein>
<dbReference type="EMBL" id="NPBQ01000107">
    <property type="protein sequence ID" value="PAD81834.1"/>
    <property type="molecule type" value="Genomic_DNA"/>
</dbReference>
<reference evidence="3 4" key="1">
    <citation type="submission" date="2017-07" db="EMBL/GenBank/DDBJ databases">
        <title>Isolation and whole genome analysis of endospore-forming bacteria from heroin.</title>
        <authorList>
            <person name="Kalinowski J."/>
            <person name="Ahrens B."/>
            <person name="Al-Dilaimi A."/>
            <person name="Winkler A."/>
            <person name="Wibberg D."/>
            <person name="Schleenbecker U."/>
            <person name="Ruckert C."/>
            <person name="Wolfel R."/>
            <person name="Grass G."/>
        </authorList>
    </citation>
    <scope>NUCLEOTIDE SEQUENCE [LARGE SCALE GENOMIC DNA]</scope>
    <source>
        <strain evidence="3 4">7521-2</strain>
    </source>
</reference>
<name>A0A268F922_NIACI</name>
<comment type="subcellular location">
    <subcellularLocation>
        <location evidence="2">Cytoplasm</location>
    </subcellularLocation>
</comment>